<organism evidence="1 2">
    <name type="scientific">Heterotrigona itama</name>
    <dbReference type="NCBI Taxonomy" id="395501"/>
    <lineage>
        <taxon>Eukaryota</taxon>
        <taxon>Metazoa</taxon>
        <taxon>Ecdysozoa</taxon>
        <taxon>Arthropoda</taxon>
        <taxon>Hexapoda</taxon>
        <taxon>Insecta</taxon>
        <taxon>Pterygota</taxon>
        <taxon>Neoptera</taxon>
        <taxon>Endopterygota</taxon>
        <taxon>Hymenoptera</taxon>
        <taxon>Apocrita</taxon>
        <taxon>Aculeata</taxon>
        <taxon>Apoidea</taxon>
        <taxon>Anthophila</taxon>
        <taxon>Apidae</taxon>
        <taxon>Heterotrigona</taxon>
    </lineage>
</organism>
<gene>
    <name evidence="1" type="ORF">MHI_LOCUS125137</name>
</gene>
<name>A0A6V7GVS9_9HYME</name>
<feature type="non-terminal residue" evidence="1">
    <location>
        <position position="1"/>
    </location>
</feature>
<dbReference type="Proteomes" id="UP000752696">
    <property type="component" value="Unassembled WGS sequence"/>
</dbReference>
<dbReference type="EMBL" id="CAJDYZ010002352">
    <property type="protein sequence ID" value="CAD1469415.1"/>
    <property type="molecule type" value="Genomic_DNA"/>
</dbReference>
<feature type="non-terminal residue" evidence="1">
    <location>
        <position position="79"/>
    </location>
</feature>
<sequence length="79" mass="9118">IVSLSNSEITLQSCVLTLSMTTPFLLFFLRYVNFLEISSNLQFFIDQMCVEESLLQELVEIQILTKYINDGGQVFDIFL</sequence>
<evidence type="ECO:0000313" key="1">
    <source>
        <dbReference type="EMBL" id="CAD1469415.1"/>
    </source>
</evidence>
<reference evidence="1" key="1">
    <citation type="submission" date="2020-07" db="EMBL/GenBank/DDBJ databases">
        <authorList>
            <person name="Nazaruddin N."/>
        </authorList>
    </citation>
    <scope>NUCLEOTIDE SEQUENCE</scope>
</reference>
<proteinExistence type="predicted"/>
<dbReference type="AlphaFoldDB" id="A0A6V7GVS9"/>
<protein>
    <submittedName>
        <fullName evidence="1">Uncharacterized protein</fullName>
    </submittedName>
</protein>
<accession>A0A6V7GVS9</accession>
<evidence type="ECO:0000313" key="2">
    <source>
        <dbReference type="Proteomes" id="UP000752696"/>
    </source>
</evidence>
<keyword evidence="2" id="KW-1185">Reference proteome</keyword>
<dbReference type="OrthoDB" id="7597826at2759"/>
<comment type="caution">
    <text evidence="1">The sequence shown here is derived from an EMBL/GenBank/DDBJ whole genome shotgun (WGS) entry which is preliminary data.</text>
</comment>